<reference evidence="2 3" key="1">
    <citation type="submission" date="2020-08" db="EMBL/GenBank/DDBJ databases">
        <title>Genome public.</title>
        <authorList>
            <person name="Liu C."/>
            <person name="Sun Q."/>
        </authorList>
    </citation>
    <scope>NUCLEOTIDE SEQUENCE [LARGE SCALE GENOMIC DNA]</scope>
    <source>
        <strain evidence="2 3">M29</strain>
    </source>
</reference>
<feature type="domain" description="GCVT N-terminal" evidence="1">
    <location>
        <begin position="54"/>
        <end position="232"/>
    </location>
</feature>
<dbReference type="InterPro" id="IPR029043">
    <property type="entry name" value="GcvT/YgfZ_C"/>
</dbReference>
<dbReference type="Pfam" id="PF01571">
    <property type="entry name" value="GCV_T"/>
    <property type="match status" value="1"/>
</dbReference>
<dbReference type="InterPro" id="IPR028896">
    <property type="entry name" value="GcvT/YgfZ/DmdA"/>
</dbReference>
<dbReference type="InterPro" id="IPR027266">
    <property type="entry name" value="TrmE/GcvT-like"/>
</dbReference>
<dbReference type="SUPFAM" id="SSF101790">
    <property type="entry name" value="Aminomethyltransferase beta-barrel domain"/>
    <property type="match status" value="1"/>
</dbReference>
<dbReference type="SUPFAM" id="SSF103025">
    <property type="entry name" value="Folate-binding domain"/>
    <property type="match status" value="1"/>
</dbReference>
<comment type="caution">
    <text evidence="2">The sequence shown here is derived from an EMBL/GenBank/DDBJ whole genome shotgun (WGS) entry which is preliminary data.</text>
</comment>
<keyword evidence="3" id="KW-1185">Reference proteome</keyword>
<dbReference type="RefSeq" id="WP_044997035.1">
    <property type="nucleotide sequence ID" value="NZ_JACOQG010000020.1"/>
</dbReference>
<keyword evidence="2" id="KW-0808">Transferase</keyword>
<evidence type="ECO:0000313" key="2">
    <source>
        <dbReference type="EMBL" id="MBC5780306.1"/>
    </source>
</evidence>
<accession>A0ABR7IJW3</accession>
<evidence type="ECO:0000259" key="1">
    <source>
        <dbReference type="Pfam" id="PF01571"/>
    </source>
</evidence>
<dbReference type="PIRSF" id="PIRSF006487">
    <property type="entry name" value="GcvT"/>
    <property type="match status" value="1"/>
</dbReference>
<dbReference type="PANTHER" id="PTHR43757">
    <property type="entry name" value="AMINOMETHYLTRANSFERASE"/>
    <property type="match status" value="1"/>
</dbReference>
<evidence type="ECO:0000313" key="3">
    <source>
        <dbReference type="Proteomes" id="UP000649826"/>
    </source>
</evidence>
<sequence length="449" mass="51109">MNESRNPLMEGASLLYQVAPGALLPYEYRGVRPEIKAYQTSAWIGTALMISPIYDVYGPDVIKFFNSICTNDFSKLGMKGLRHAVICNEKGQIMTDGVAIKVAEDRIRTYWLNPPLAYLVESSEMDVHGEDMSGKEYIIQIDGEKSLEILEDAFQADLHDIKFARHRCQDVDGKTVRIIRLGMSGNLAYEIHGDISEFIYIYDKVCESGKKFGAQKLGLHAYNLFNHTEAGFPNINLHYPLPWFESGEGLANYLYQHPETAFYNIKRYLLGSVGDDLESRFMTPFDVGWDFLVKFNHDFTGKDALLKLAEEKRRTAVTLEWNGEDVGKIFTTKLIPGEEPCEDISVQSDVFWNEQPEEPGFTYRADKVFAGENQIGISSGRIISYNYNSMISLGFINPKYAKEGTKLEILWGTPGTRQMKVRATVKKLPYNSEFIRNENKDVEEIPHLF</sequence>
<dbReference type="Gene3D" id="3.30.1360.120">
    <property type="entry name" value="Probable tRNA modification gtpase trme, domain 1"/>
    <property type="match status" value="1"/>
</dbReference>
<name>A0ABR7IJW3_9FIRM</name>
<dbReference type="EMBL" id="JACOQG010000020">
    <property type="protein sequence ID" value="MBC5780306.1"/>
    <property type="molecule type" value="Genomic_DNA"/>
</dbReference>
<dbReference type="PANTHER" id="PTHR43757:SF2">
    <property type="entry name" value="AMINOMETHYLTRANSFERASE, MITOCHONDRIAL"/>
    <property type="match status" value="1"/>
</dbReference>
<dbReference type="Proteomes" id="UP000649826">
    <property type="component" value="Unassembled WGS sequence"/>
</dbReference>
<proteinExistence type="predicted"/>
<dbReference type="GO" id="GO:0016740">
    <property type="term" value="F:transferase activity"/>
    <property type="evidence" value="ECO:0007669"/>
    <property type="project" value="UniProtKB-KW"/>
</dbReference>
<gene>
    <name evidence="2" type="ORF">H8Z82_11720</name>
</gene>
<dbReference type="InterPro" id="IPR006222">
    <property type="entry name" value="GCVT_N"/>
</dbReference>
<protein>
    <submittedName>
        <fullName evidence="2">Aminomethyl transferase family protein</fullName>
    </submittedName>
</protein>
<organism evidence="2 3">
    <name type="scientific">Blautia difficilis</name>
    <dbReference type="NCBI Taxonomy" id="2763027"/>
    <lineage>
        <taxon>Bacteria</taxon>
        <taxon>Bacillati</taxon>
        <taxon>Bacillota</taxon>
        <taxon>Clostridia</taxon>
        <taxon>Lachnospirales</taxon>
        <taxon>Lachnospiraceae</taxon>
        <taxon>Blautia</taxon>
    </lineage>
</organism>